<name>A0AAD9EUU1_DISEL</name>
<dbReference type="Proteomes" id="UP001228049">
    <property type="component" value="Unassembled WGS sequence"/>
</dbReference>
<organism evidence="1 2">
    <name type="scientific">Dissostichus eleginoides</name>
    <name type="common">Patagonian toothfish</name>
    <name type="synonym">Dissostichus amissus</name>
    <dbReference type="NCBI Taxonomy" id="100907"/>
    <lineage>
        <taxon>Eukaryota</taxon>
        <taxon>Metazoa</taxon>
        <taxon>Chordata</taxon>
        <taxon>Craniata</taxon>
        <taxon>Vertebrata</taxon>
        <taxon>Euteleostomi</taxon>
        <taxon>Actinopterygii</taxon>
        <taxon>Neopterygii</taxon>
        <taxon>Teleostei</taxon>
        <taxon>Neoteleostei</taxon>
        <taxon>Acanthomorphata</taxon>
        <taxon>Eupercaria</taxon>
        <taxon>Perciformes</taxon>
        <taxon>Notothenioidei</taxon>
        <taxon>Nototheniidae</taxon>
        <taxon>Dissostichus</taxon>
    </lineage>
</organism>
<evidence type="ECO:0000313" key="2">
    <source>
        <dbReference type="Proteomes" id="UP001228049"/>
    </source>
</evidence>
<sequence length="467" mass="52056">MDIHVRYLDQEGKLWSQFLDLICLTDGKADSIVLALKNIIQMKGIPVHLIFGLGTDGAAVMTGKHNGVAKQLSNEWPWLLSVHCAAHRLALACEDASEDVPYMATFRDHLEQLHLYFRNSANRSASLKAAAEVLGVCELKVKQVKDTRWLSQHEAVKNLSKNISAVLGALAEEVEIRKCPTAKGLYSFLATYRFIAALHLQADVLPHLARLSKPFQREDVMFLAIKEQVPVTLALIKGIKDSGGHQPGSHLARLNQSLDDPLGLGAFSISAEQERGRRGQDNTGGRQQYWQRFQSQVMDPYLDGLIAHLERRFSEVGVLAAFGILGPQSTTLPNDITHTHLRTLVGKFCSDVDFDTVLEEWASFKEQVVSGPLKNKTQLDIFSDLSSKYEEFGVLYPTISQLAAIALTVPVKTNIRNRLQGDHLAACMRISINRPEVSDFPYQEALETFFRKPRKIHCSKNKCSLCG</sequence>
<dbReference type="PANTHER" id="PTHR46880:SF5">
    <property type="entry name" value="DUF4371 DOMAIN-CONTAINING PROTEIN"/>
    <property type="match status" value="1"/>
</dbReference>
<dbReference type="PANTHER" id="PTHR46880">
    <property type="entry name" value="RAS-ASSOCIATING DOMAIN-CONTAINING PROTEIN"/>
    <property type="match status" value="1"/>
</dbReference>
<dbReference type="InterPro" id="IPR012337">
    <property type="entry name" value="RNaseH-like_sf"/>
</dbReference>
<proteinExistence type="predicted"/>
<accession>A0AAD9EUU1</accession>
<protein>
    <submittedName>
        <fullName evidence="1">Zinc finger protein 862</fullName>
    </submittedName>
</protein>
<gene>
    <name evidence="1" type="ORF">KUDE01_003653</name>
</gene>
<dbReference type="EMBL" id="JASDAP010000027">
    <property type="protein sequence ID" value="KAK1878347.1"/>
    <property type="molecule type" value="Genomic_DNA"/>
</dbReference>
<reference evidence="1" key="1">
    <citation type="submission" date="2023-04" db="EMBL/GenBank/DDBJ databases">
        <title>Chromosome-level genome of Chaenocephalus aceratus.</title>
        <authorList>
            <person name="Park H."/>
        </authorList>
    </citation>
    <scope>NUCLEOTIDE SEQUENCE</scope>
    <source>
        <strain evidence="1">DE</strain>
        <tissue evidence="1">Muscle</tissue>
    </source>
</reference>
<keyword evidence="2" id="KW-1185">Reference proteome</keyword>
<evidence type="ECO:0000313" key="1">
    <source>
        <dbReference type="EMBL" id="KAK1878347.1"/>
    </source>
</evidence>
<comment type="caution">
    <text evidence="1">The sequence shown here is derived from an EMBL/GenBank/DDBJ whole genome shotgun (WGS) entry which is preliminary data.</text>
</comment>
<dbReference type="SUPFAM" id="SSF53098">
    <property type="entry name" value="Ribonuclease H-like"/>
    <property type="match status" value="1"/>
</dbReference>
<dbReference type="AlphaFoldDB" id="A0AAD9EUU1"/>